<dbReference type="EMBL" id="CP023702">
    <property type="protein sequence ID" value="QEU73589.1"/>
    <property type="molecule type" value="Genomic_DNA"/>
</dbReference>
<accession>A0A5J6FAP5</accession>
<reference evidence="2 3" key="1">
    <citation type="submission" date="2017-09" db="EMBL/GenBank/DDBJ databases">
        <authorList>
            <person name="Lee N."/>
            <person name="Cho B.-K."/>
        </authorList>
    </citation>
    <scope>NUCLEOTIDE SEQUENCE [LARGE SCALE GENOMIC DNA]</scope>
    <source>
        <strain evidence="2 3">ATCC 12769</strain>
    </source>
</reference>
<sequence length="142" mass="16077">MAEFKDFNFKLAVVETLMYIDGTLTPVFRIDELLRAKGASDVYRYVYDKGLAYTVLDESRAYFEALEISDELLASVEELVIDGGNQVNHECAPIWDGEDGLFDVRSLDDLDLLPNLKRVLGEDMIDVPDMMERFAARGITVD</sequence>
<gene>
    <name evidence="2" type="ORF">CP967_17715</name>
</gene>
<dbReference type="InterPro" id="IPR054187">
    <property type="entry name" value="DUF6892"/>
</dbReference>
<proteinExistence type="predicted"/>
<evidence type="ECO:0000313" key="2">
    <source>
        <dbReference type="EMBL" id="QEU73589.1"/>
    </source>
</evidence>
<dbReference type="KEGG" id="snk:CP967_17715"/>
<dbReference type="OrthoDB" id="8606752at2"/>
<dbReference type="Pfam" id="PF21832">
    <property type="entry name" value="DUF6892"/>
    <property type="match status" value="1"/>
</dbReference>
<name>A0A5J6FAP5_9ACTN</name>
<keyword evidence="3" id="KW-1185">Reference proteome</keyword>
<dbReference type="RefSeq" id="WP_150488897.1">
    <property type="nucleotide sequence ID" value="NZ_BMUV01000015.1"/>
</dbReference>
<dbReference type="AlphaFoldDB" id="A0A5J6FAP5"/>
<dbReference type="Proteomes" id="UP000326178">
    <property type="component" value="Chromosome"/>
</dbReference>
<evidence type="ECO:0000313" key="3">
    <source>
        <dbReference type="Proteomes" id="UP000326178"/>
    </source>
</evidence>
<evidence type="ECO:0000259" key="1">
    <source>
        <dbReference type="Pfam" id="PF21832"/>
    </source>
</evidence>
<protein>
    <recommendedName>
        <fullName evidence="1">DUF6892 domain-containing protein</fullName>
    </recommendedName>
</protein>
<feature type="domain" description="DUF6892" evidence="1">
    <location>
        <begin position="1"/>
        <end position="141"/>
    </location>
</feature>
<organism evidence="2 3">
    <name type="scientific">Streptomyces nitrosporeus</name>
    <dbReference type="NCBI Taxonomy" id="28894"/>
    <lineage>
        <taxon>Bacteria</taxon>
        <taxon>Bacillati</taxon>
        <taxon>Actinomycetota</taxon>
        <taxon>Actinomycetes</taxon>
        <taxon>Kitasatosporales</taxon>
        <taxon>Streptomycetaceae</taxon>
        <taxon>Streptomyces</taxon>
    </lineage>
</organism>